<reference evidence="4 5" key="1">
    <citation type="submission" date="2018-09" db="EMBL/GenBank/DDBJ databases">
        <authorList>
            <person name="Peiro R."/>
            <person name="Begona"/>
            <person name="Cbmso G."/>
            <person name="Lopez M."/>
            <person name="Gonzalez S."/>
        </authorList>
    </citation>
    <scope>NUCLEOTIDE SEQUENCE [LARGE SCALE GENOMIC DNA]</scope>
</reference>
<evidence type="ECO:0000259" key="2">
    <source>
        <dbReference type="PROSITE" id="PS50054"/>
    </source>
</evidence>
<feature type="compositionally biased region" description="Low complexity" evidence="1">
    <location>
        <begin position="319"/>
        <end position="333"/>
    </location>
</feature>
<feature type="compositionally biased region" description="Polar residues" evidence="1">
    <location>
        <begin position="1461"/>
        <end position="1470"/>
    </location>
</feature>
<dbReference type="CDD" id="cd14498">
    <property type="entry name" value="DSP"/>
    <property type="match status" value="1"/>
</dbReference>
<dbReference type="SUPFAM" id="SSF52799">
    <property type="entry name" value="(Phosphotyrosine protein) phosphatases II"/>
    <property type="match status" value="1"/>
</dbReference>
<feature type="region of interest" description="Disordered" evidence="1">
    <location>
        <begin position="306"/>
        <end position="370"/>
    </location>
</feature>
<dbReference type="PROSITE" id="PS50056">
    <property type="entry name" value="TYR_PHOSPHATASE_2"/>
    <property type="match status" value="1"/>
</dbReference>
<dbReference type="PANTHER" id="PTHR46381">
    <property type="entry name" value="MKPA PROTEIN"/>
    <property type="match status" value="1"/>
</dbReference>
<feature type="region of interest" description="Disordered" evidence="1">
    <location>
        <begin position="84"/>
        <end position="154"/>
    </location>
</feature>
<dbReference type="PANTHER" id="PTHR46381:SF2">
    <property type="entry name" value="MAP KINASE PHOSPHATASE"/>
    <property type="match status" value="1"/>
</dbReference>
<dbReference type="InterPro" id="IPR020422">
    <property type="entry name" value="TYR_PHOSPHATASE_DUAL_dom"/>
</dbReference>
<feature type="domain" description="Tyrosine specific protein phosphatases" evidence="3">
    <location>
        <begin position="1010"/>
        <end position="1069"/>
    </location>
</feature>
<feature type="domain" description="Tyrosine-protein phosphatase" evidence="2">
    <location>
        <begin position="946"/>
        <end position="1091"/>
    </location>
</feature>
<dbReference type="Pfam" id="PF00782">
    <property type="entry name" value="DSPc"/>
    <property type="match status" value="1"/>
</dbReference>
<feature type="compositionally biased region" description="Polar residues" evidence="1">
    <location>
        <begin position="511"/>
        <end position="526"/>
    </location>
</feature>
<dbReference type="EMBL" id="LS997626">
    <property type="protein sequence ID" value="SYZ67113.1"/>
    <property type="molecule type" value="Genomic_DNA"/>
</dbReference>
<dbReference type="InterPro" id="IPR000340">
    <property type="entry name" value="Dual-sp_phosphatase_cat-dom"/>
</dbReference>
<evidence type="ECO:0000259" key="3">
    <source>
        <dbReference type="PROSITE" id="PS50056"/>
    </source>
</evidence>
<feature type="compositionally biased region" description="Low complexity" evidence="1">
    <location>
        <begin position="345"/>
        <end position="370"/>
    </location>
</feature>
<sequence>MGNRVSTSTSPFSLEDLEALARGPSLFDAPPHDAADSTGSCADVLFRKELRAEVERQYVEYDTSLHALRCVLDRSGTRHHLCSHRANTAAGPSGGAPRSISSQGRGKKPPGKSRPSLGSSTTAVGRGPTREPPQSLHEWCGSRDSDPNATEDSTAAAATVFSATAADASLLNANVDCLPQRRVGSWPGVVSTSAPPEALLSPRSWLFREVSVQPVDLTRRTEFKATEVYVLVVVQRTTMLGTPATSTAPATPSMSFTNARATTSPHSFPAAGAAARWEASSAAMVANATAEWPRDMVQLFTPRGLTVPFSTDMTRPTLSSSSHGGAGHWHSLSVTPRTNGSTSGRPTPRSATAASAATLSSTLSATPTTPGNGCGVGGFLQASARSTPSLATPRASEFHFSVHLLTGKQADAIVAAAGLFTARAVEKLFLDCAEFDRRLFYNLNVAKLKVMAGGYGMHPSPDVTSGRHGSGSGSNSTNAAARNPRKSPKASLSSRGGATTSTAITGNTTSRDVNNSNSAPSTSRQYRTAMLEASKELRRELLAVTRLSSVTVPVPCFNKRSSDHVTSTVVSSNPAELYSLNAVYRVLSGVRVGTPRWTHTGDVVSALNSAPYSVPGGASAAVAGGSSSGAAMLGATGPWYVDPLLSFRPPRRSVHGDGAAPSATTPSGTMASIPSLNISSWLQGPQPLDVHRAARAAPAAMGSSGSAQPAATGATTPRMGRTPRRAWVPPSTSRTPSPPQLPSLALGVLSDDHRVGRVTPPGAAFTSPTTLTLTASTAETHAFSLPLSLLCSATPGGAANVCSTKHSASAEQSITDASSLVSPAAALPPLQLLNTEASVKGEETVRRTSNPVPTADALSLPRGQEDGAQPDGCAAECCHHTRHYHHSHAGGGAQAMDGITGHYDIGAEGVSANRNGEASALPPVEDAEYNEVYVQQERAQRLKASQPVVTEVLPYLFVGGEDAARDRAQLLRKGITHVVNTVSCCCSNFYPELFRYFTLSLSDAADEPIFSLFAVVNAFIENALERHQGRVFVHCQQGVSRSCTFIIAYIMWKKGLCYDRAYELVRARRNVCNPNLGFFMNLRLWEAQLSTPLLNSVFAYAPYTSTSPMPFCYQLTAYFDCATSSTVAGAAASCSTLPLPVSSSCSPEGRLPGFLSPRDKEAHKQLRHDVLTRATDMSDAPQALPSTLSLDPRLAYLFLFAPGARAADRTSRSNSLCTDWRRAKEKGHQRPRLARSTNVGPGAGTCSDEDTSAVTGCVVMGPHCLNKVYTERALTACRQLLRFNFYNGEARTSLTNTGRVVHFHPMRPVRLLPTFSATCPPSTSSPFPPTTAAVPVEVAQQLLWTRVSSQLYIRMAQQSQWDALLSNTQLGAMLSYYIAEEDRLDSREAVRRNARERATEGSGLHSSSSSSSSSSRVAAGRPTSATGRTTLAPNLSLPVSPTALTSSLLRTGRRTPRTPRQLHTSTSGNSGYHRRGKESAKLASSDTAYWSSTGTSSSQRRSFSGSAPAVASTSVPQSAVSQLQHVTLLPIASSASAAAFPPHMESAGVSLPLQGISGLSLAAAAAHNENGPTHVAVRMAEGESFAYAYPFTASAKVTISDLDDLEDDQCYVLGFQQRTGTFVYLWRGTDAAESSTDVVSAFVRQLLSASDPAGQATVARALKAGEWATCSLNFPRGDDGAAAASVADKADVATEVLAGVRVLYVEQGNEPKEFFTLL</sequence>
<dbReference type="InterPro" id="IPR000387">
    <property type="entry name" value="Tyr_Pase_dom"/>
</dbReference>
<proteinExistence type="predicted"/>
<dbReference type="InterPro" id="IPR029021">
    <property type="entry name" value="Prot-tyrosine_phosphatase-like"/>
</dbReference>
<feature type="compositionally biased region" description="Polar residues" evidence="1">
    <location>
        <begin position="1423"/>
        <end position="1439"/>
    </location>
</feature>
<feature type="compositionally biased region" description="Polar residues" evidence="1">
    <location>
        <begin position="308"/>
        <end position="318"/>
    </location>
</feature>
<feature type="compositionally biased region" description="Polar residues" evidence="1">
    <location>
        <begin position="334"/>
        <end position="344"/>
    </location>
</feature>
<feature type="compositionally biased region" description="Low complexity" evidence="1">
    <location>
        <begin position="1406"/>
        <end position="1415"/>
    </location>
</feature>
<evidence type="ECO:0000256" key="1">
    <source>
        <dbReference type="SAM" id="MobiDB-lite"/>
    </source>
</evidence>
<feature type="region of interest" description="Disordered" evidence="1">
    <location>
        <begin position="1393"/>
        <end position="1504"/>
    </location>
</feature>
<dbReference type="Proteomes" id="UP000319462">
    <property type="component" value="Chromosome 27"/>
</dbReference>
<organism evidence="4 5">
    <name type="scientific">Leishmania braziliensis MHOM/BR/75/M2904</name>
    <dbReference type="NCBI Taxonomy" id="420245"/>
    <lineage>
        <taxon>Eukaryota</taxon>
        <taxon>Discoba</taxon>
        <taxon>Euglenozoa</taxon>
        <taxon>Kinetoplastea</taxon>
        <taxon>Metakinetoplastina</taxon>
        <taxon>Trypanosomatida</taxon>
        <taxon>Trypanosomatidae</taxon>
        <taxon>Leishmaniinae</taxon>
        <taxon>Leishmania</taxon>
        <taxon>Leishmania braziliensis species complex</taxon>
    </lineage>
</organism>
<feature type="compositionally biased region" description="Low complexity" evidence="1">
    <location>
        <begin position="473"/>
        <end position="482"/>
    </location>
</feature>
<evidence type="ECO:0000313" key="4">
    <source>
        <dbReference type="EMBL" id="SYZ67113.1"/>
    </source>
</evidence>
<feature type="region of interest" description="Disordered" evidence="1">
    <location>
        <begin position="459"/>
        <end position="526"/>
    </location>
</feature>
<feature type="region of interest" description="Disordered" evidence="1">
    <location>
        <begin position="840"/>
        <end position="866"/>
    </location>
</feature>
<dbReference type="FunFam" id="3.90.190.10:FF:000130">
    <property type="entry name" value="Dual specificity protein phosphatase, putative"/>
    <property type="match status" value="1"/>
</dbReference>
<protein>
    <submittedName>
        <fullName evidence="4">Dual_specificity_phosphatase</fullName>
    </submittedName>
</protein>
<feature type="region of interest" description="Disordered" evidence="1">
    <location>
        <begin position="1223"/>
        <end position="1246"/>
    </location>
</feature>
<feature type="compositionally biased region" description="Low complexity" evidence="1">
    <location>
        <begin position="490"/>
        <end position="510"/>
    </location>
</feature>
<name>A0A3P3ZA32_LEIBR</name>
<dbReference type="PROSITE" id="PS50054">
    <property type="entry name" value="TYR_PHOSPHATASE_DUAL"/>
    <property type="match status" value="1"/>
</dbReference>
<dbReference type="SMART" id="SM00195">
    <property type="entry name" value="DSPc"/>
    <property type="match status" value="1"/>
</dbReference>
<feature type="region of interest" description="Disordered" evidence="1">
    <location>
        <begin position="695"/>
        <end position="742"/>
    </location>
</feature>
<gene>
    <name evidence="4" type="ORF">LBRM2904_27.1810</name>
</gene>
<dbReference type="Gene3D" id="3.90.190.10">
    <property type="entry name" value="Protein tyrosine phosphatase superfamily"/>
    <property type="match status" value="1"/>
</dbReference>
<feature type="region of interest" description="Disordered" evidence="1">
    <location>
        <begin position="651"/>
        <end position="670"/>
    </location>
</feature>
<feature type="compositionally biased region" description="Low complexity" evidence="1">
    <location>
        <begin position="1491"/>
        <end position="1504"/>
    </location>
</feature>
<accession>A0A3P3ZA32</accession>
<evidence type="ECO:0000313" key="5">
    <source>
        <dbReference type="Proteomes" id="UP000319462"/>
    </source>
</evidence>
<feature type="compositionally biased region" description="Low complexity" evidence="1">
    <location>
        <begin position="695"/>
        <end position="711"/>
    </location>
</feature>